<dbReference type="SUPFAM" id="SSF54452">
    <property type="entry name" value="MHC antigen-recognition domain"/>
    <property type="match status" value="1"/>
</dbReference>
<dbReference type="InterPro" id="IPR003597">
    <property type="entry name" value="Ig_C1-set"/>
</dbReference>
<dbReference type="Ensembl" id="ENSMMDT00005029379.1">
    <property type="protein sequence ID" value="ENSMMDP00005028695.1"/>
    <property type="gene ID" value="ENSMMDG00005013201.1"/>
</dbReference>
<evidence type="ECO:0000259" key="8">
    <source>
        <dbReference type="PROSITE" id="PS50835"/>
    </source>
</evidence>
<protein>
    <recommendedName>
        <fullName evidence="8">Ig-like domain-containing protein</fullName>
    </recommendedName>
</protein>
<feature type="transmembrane region" description="Helical" evidence="6">
    <location>
        <begin position="269"/>
        <end position="289"/>
    </location>
</feature>
<dbReference type="Pfam" id="PF07654">
    <property type="entry name" value="C1-set"/>
    <property type="match status" value="1"/>
</dbReference>
<dbReference type="InterPro" id="IPR036179">
    <property type="entry name" value="Ig-like_dom_sf"/>
</dbReference>
<dbReference type="PANTHER" id="PTHR19944:SF99">
    <property type="entry name" value="HLA CLASS II HISTOCOMPATIBILITY ANTIGEN, DRB1 BETA CHAIN"/>
    <property type="match status" value="1"/>
</dbReference>
<dbReference type="GeneTree" id="ENSGT00950000183127"/>
<evidence type="ECO:0000256" key="6">
    <source>
        <dbReference type="SAM" id="Phobius"/>
    </source>
</evidence>
<feature type="transmembrane region" description="Helical" evidence="6">
    <location>
        <begin position="227"/>
        <end position="248"/>
    </location>
</feature>
<sequence>MLKVLLPLLLKVLLPLLLKVMLMLCFLSPDGFKNYAVGHCVFNSSEMKDIEYICSFYYNKDEFIRFSSSVGEFVGYTELGVKIAERWNNDTAFLAMARAEKETVCKVNIENWYPHTLAKKVAPSDVTLSSVTPPGGKHTHMLMCSVYDFFPKHISVKWLRDGKVTTSDVTSTEELADGDWYYQIHSHLEFTPRSGEKISCMVEHISLSDPLIRDWDPSLPESERNKIAIGASGLILGLILSLAGFIYYKRKMQGQSAGPVQTSSDQFNLFCLGHWTSLYLCSPVLVSLYRSRPP</sequence>
<dbReference type="GO" id="GO:0042613">
    <property type="term" value="C:MHC class II protein complex"/>
    <property type="evidence" value="ECO:0007669"/>
    <property type="project" value="InterPro"/>
</dbReference>
<dbReference type="InterPro" id="IPR011162">
    <property type="entry name" value="MHC_I/II-like_Ag-recog"/>
</dbReference>
<dbReference type="InterPro" id="IPR050160">
    <property type="entry name" value="MHC/Immunoglobulin"/>
</dbReference>
<keyword evidence="2 6" id="KW-0812">Transmembrane</keyword>
<dbReference type="Gene3D" id="2.60.40.10">
    <property type="entry name" value="Immunoglobulins"/>
    <property type="match status" value="1"/>
</dbReference>
<evidence type="ECO:0000256" key="3">
    <source>
        <dbReference type="ARBA" id="ARBA00022989"/>
    </source>
</evidence>
<keyword evidence="10" id="KW-1185">Reference proteome</keyword>
<dbReference type="GO" id="GO:0019882">
    <property type="term" value="P:antigen processing and presentation"/>
    <property type="evidence" value="ECO:0007669"/>
    <property type="project" value="InterPro"/>
</dbReference>
<dbReference type="InParanoid" id="A0A667YEC1"/>
<evidence type="ECO:0000256" key="4">
    <source>
        <dbReference type="ARBA" id="ARBA00023157"/>
    </source>
</evidence>
<dbReference type="FunCoup" id="A0A667YEC1">
    <property type="interactions" value="1447"/>
</dbReference>
<dbReference type="Gene3D" id="3.10.320.10">
    <property type="entry name" value="Class II Histocompatibility Antigen, M Beta Chain, Chain B, domain 1"/>
    <property type="match status" value="1"/>
</dbReference>
<evidence type="ECO:0000256" key="7">
    <source>
        <dbReference type="SAM" id="SignalP"/>
    </source>
</evidence>
<keyword evidence="6" id="KW-0472">Membrane</keyword>
<feature type="signal peptide" evidence="7">
    <location>
        <begin position="1"/>
        <end position="25"/>
    </location>
</feature>
<comment type="subcellular location">
    <subcellularLocation>
        <location evidence="1">Membrane</location>
        <topology evidence="1">Single-pass type I membrane protein</topology>
    </subcellularLocation>
</comment>
<dbReference type="PROSITE" id="PS50835">
    <property type="entry name" value="IG_LIKE"/>
    <property type="match status" value="1"/>
</dbReference>
<dbReference type="SUPFAM" id="SSF48726">
    <property type="entry name" value="Immunoglobulin"/>
    <property type="match status" value="1"/>
</dbReference>
<dbReference type="GO" id="GO:0006955">
    <property type="term" value="P:immune response"/>
    <property type="evidence" value="ECO:0007669"/>
    <property type="project" value="InterPro"/>
</dbReference>
<evidence type="ECO:0000256" key="5">
    <source>
        <dbReference type="ARBA" id="ARBA00023180"/>
    </source>
</evidence>
<dbReference type="InterPro" id="IPR013783">
    <property type="entry name" value="Ig-like_fold"/>
</dbReference>
<evidence type="ECO:0000313" key="10">
    <source>
        <dbReference type="Proteomes" id="UP000472263"/>
    </source>
</evidence>
<keyword evidence="4" id="KW-1015">Disulfide bond</keyword>
<keyword evidence="3 6" id="KW-1133">Transmembrane helix</keyword>
<dbReference type="PANTHER" id="PTHR19944">
    <property type="entry name" value="MHC CLASS II-RELATED"/>
    <property type="match status" value="1"/>
</dbReference>
<feature type="chain" id="PRO_5025652022" description="Ig-like domain-containing protein" evidence="7">
    <location>
        <begin position="26"/>
        <end position="294"/>
    </location>
</feature>
<dbReference type="Proteomes" id="UP000472263">
    <property type="component" value="Chromosome 18"/>
</dbReference>
<accession>A0A667YEC1</accession>
<dbReference type="AlphaFoldDB" id="A0A667YEC1"/>
<name>A0A667YEC1_9TELE</name>
<reference evidence="9" key="2">
    <citation type="submission" date="2025-08" db="UniProtKB">
        <authorList>
            <consortium name="Ensembl"/>
        </authorList>
    </citation>
    <scope>IDENTIFICATION</scope>
</reference>
<dbReference type="InterPro" id="IPR007110">
    <property type="entry name" value="Ig-like_dom"/>
</dbReference>
<organism evidence="9 10">
    <name type="scientific">Myripristis murdjan</name>
    <name type="common">pinecone soldierfish</name>
    <dbReference type="NCBI Taxonomy" id="586833"/>
    <lineage>
        <taxon>Eukaryota</taxon>
        <taxon>Metazoa</taxon>
        <taxon>Chordata</taxon>
        <taxon>Craniata</taxon>
        <taxon>Vertebrata</taxon>
        <taxon>Euteleostomi</taxon>
        <taxon>Actinopterygii</taxon>
        <taxon>Neopterygii</taxon>
        <taxon>Teleostei</taxon>
        <taxon>Neoteleostei</taxon>
        <taxon>Acanthomorphata</taxon>
        <taxon>Holocentriformes</taxon>
        <taxon>Holocentridae</taxon>
        <taxon>Myripristis</taxon>
    </lineage>
</organism>
<dbReference type="InterPro" id="IPR000353">
    <property type="entry name" value="MHC_II_b_N"/>
</dbReference>
<reference evidence="9" key="3">
    <citation type="submission" date="2025-09" db="UniProtKB">
        <authorList>
            <consortium name="Ensembl"/>
        </authorList>
    </citation>
    <scope>IDENTIFICATION</scope>
</reference>
<gene>
    <name evidence="9" type="primary">LOC115376692</name>
</gene>
<keyword evidence="7" id="KW-0732">Signal</keyword>
<reference evidence="9" key="1">
    <citation type="submission" date="2019-06" db="EMBL/GenBank/DDBJ databases">
        <authorList>
            <consortium name="Wellcome Sanger Institute Data Sharing"/>
        </authorList>
    </citation>
    <scope>NUCLEOTIDE SEQUENCE [LARGE SCALE GENOMIC DNA]</scope>
</reference>
<keyword evidence="5" id="KW-0325">Glycoprotein</keyword>
<dbReference type="Pfam" id="PF00969">
    <property type="entry name" value="MHC_II_beta"/>
    <property type="match status" value="1"/>
</dbReference>
<dbReference type="SMART" id="SM00921">
    <property type="entry name" value="MHC_II_beta"/>
    <property type="match status" value="1"/>
</dbReference>
<evidence type="ECO:0000256" key="2">
    <source>
        <dbReference type="ARBA" id="ARBA00022692"/>
    </source>
</evidence>
<proteinExistence type="predicted"/>
<evidence type="ECO:0000313" key="9">
    <source>
        <dbReference type="Ensembl" id="ENSMMDP00005028695.1"/>
    </source>
</evidence>
<evidence type="ECO:0000256" key="1">
    <source>
        <dbReference type="ARBA" id="ARBA00004479"/>
    </source>
</evidence>
<dbReference type="SMART" id="SM00407">
    <property type="entry name" value="IGc1"/>
    <property type="match status" value="1"/>
</dbReference>
<feature type="domain" description="Ig-like" evidence="8">
    <location>
        <begin position="123"/>
        <end position="212"/>
    </location>
</feature>
<dbReference type="InterPro" id="IPR014745">
    <property type="entry name" value="MHC_II_a/b_N"/>
</dbReference>